<dbReference type="Proteomes" id="UP000270094">
    <property type="component" value="Unassembled WGS sequence"/>
</dbReference>
<accession>A0A3P7JHV5</accession>
<organism evidence="1 2">
    <name type="scientific">Strongylus vulgaris</name>
    <name type="common">Blood worm</name>
    <dbReference type="NCBI Taxonomy" id="40348"/>
    <lineage>
        <taxon>Eukaryota</taxon>
        <taxon>Metazoa</taxon>
        <taxon>Ecdysozoa</taxon>
        <taxon>Nematoda</taxon>
        <taxon>Chromadorea</taxon>
        <taxon>Rhabditida</taxon>
        <taxon>Rhabditina</taxon>
        <taxon>Rhabditomorpha</taxon>
        <taxon>Strongyloidea</taxon>
        <taxon>Strongylidae</taxon>
        <taxon>Strongylus</taxon>
    </lineage>
</organism>
<reference evidence="1 2" key="1">
    <citation type="submission" date="2018-11" db="EMBL/GenBank/DDBJ databases">
        <authorList>
            <consortium name="Pathogen Informatics"/>
        </authorList>
    </citation>
    <scope>NUCLEOTIDE SEQUENCE [LARGE SCALE GENOMIC DNA]</scope>
</reference>
<dbReference type="AlphaFoldDB" id="A0A3P7JHV5"/>
<protein>
    <submittedName>
        <fullName evidence="1">Uncharacterized protein</fullName>
    </submittedName>
</protein>
<evidence type="ECO:0000313" key="2">
    <source>
        <dbReference type="Proteomes" id="UP000270094"/>
    </source>
</evidence>
<proteinExistence type="predicted"/>
<dbReference type="EMBL" id="UYYB01100362">
    <property type="protein sequence ID" value="VDM77864.1"/>
    <property type="molecule type" value="Genomic_DNA"/>
</dbReference>
<name>A0A3P7JHV5_STRVU</name>
<evidence type="ECO:0000313" key="1">
    <source>
        <dbReference type="EMBL" id="VDM77864.1"/>
    </source>
</evidence>
<sequence>MEVKYETCAAVFTACSSFCCDQCCCQPFGVVANNAIKATNATWQIAQAVRVCVYRWLLLSRFERAGNIRTTTAGEGGIAYALSIA</sequence>
<gene>
    <name evidence="1" type="ORF">SVUK_LOCUS12862</name>
</gene>
<keyword evidence="2" id="KW-1185">Reference proteome</keyword>